<dbReference type="OrthoDB" id="9805460at2"/>
<dbReference type="NCBIfam" id="TIGR00128">
    <property type="entry name" value="fabD"/>
    <property type="match status" value="1"/>
</dbReference>
<organism evidence="7 8">
    <name type="scientific">Gloeobacter kilaueensis (strain ATCC BAA-2537 / CCAP 1431/1 / ULC 316 / JS1)</name>
    <dbReference type="NCBI Taxonomy" id="1183438"/>
    <lineage>
        <taxon>Bacteria</taxon>
        <taxon>Bacillati</taxon>
        <taxon>Cyanobacteriota</taxon>
        <taxon>Cyanophyceae</taxon>
        <taxon>Gloeobacterales</taxon>
        <taxon>Gloeobacteraceae</taxon>
        <taxon>Gloeobacter</taxon>
    </lineage>
</organism>
<dbReference type="EC" id="2.3.1.39" evidence="4"/>
<evidence type="ECO:0000256" key="1">
    <source>
        <dbReference type="ARBA" id="ARBA00022679"/>
    </source>
</evidence>
<dbReference type="SUPFAM" id="SSF55048">
    <property type="entry name" value="Probable ACP-binding domain of malonyl-CoA ACP transacylase"/>
    <property type="match status" value="1"/>
</dbReference>
<dbReference type="SUPFAM" id="SSF52151">
    <property type="entry name" value="FabD/lysophospholipase-like"/>
    <property type="match status" value="1"/>
</dbReference>
<dbReference type="PIRSF" id="PIRSF000446">
    <property type="entry name" value="Mct"/>
    <property type="match status" value="1"/>
</dbReference>
<gene>
    <name evidence="7" type="primary">fabD</name>
    <name evidence="7" type="ORF">GKIL_0815</name>
</gene>
<dbReference type="PANTHER" id="PTHR42681">
    <property type="entry name" value="MALONYL-COA-ACYL CARRIER PROTEIN TRANSACYLASE, MITOCHONDRIAL"/>
    <property type="match status" value="1"/>
</dbReference>
<dbReference type="EMBL" id="CP003587">
    <property type="protein sequence ID" value="AGY57061.1"/>
    <property type="molecule type" value="Genomic_DNA"/>
</dbReference>
<name>U5QDS3_GLOK1</name>
<sequence>MATAWIFPGQGSQVVGMAEALANNPETATLFEQASEILGWSVEQVCSGPRERLDRTLYTQPALFTVCVALTRQLRLSGTEAEPLLVAGHSLGEYSALWAAGVFDFETGLKLVAERARLMDAQSAGAMSAIIGLEREKLQLLCSEKKSVVIANDNNPVQMVISGNPLEVAEVSAAVRALRARVIPLAVSGAFHSPLMAPAAAEFAAVLDKVVLQPPTIPILPNVDPNGALTDAAAVRRSLKLQIDHPVRWRETILQMAERGIEELVEIGPGTVLTGLARRTAPTLRVRNIEPAVALPV</sequence>
<dbReference type="Pfam" id="PF00698">
    <property type="entry name" value="Acyl_transf_1"/>
    <property type="match status" value="1"/>
</dbReference>
<accession>U5QDS3</accession>
<evidence type="ECO:0000313" key="7">
    <source>
        <dbReference type="EMBL" id="AGY57061.1"/>
    </source>
</evidence>
<evidence type="ECO:0000256" key="5">
    <source>
        <dbReference type="PIRSR" id="PIRSR000446-1"/>
    </source>
</evidence>
<dbReference type="SMART" id="SM00827">
    <property type="entry name" value="PKS_AT"/>
    <property type="match status" value="1"/>
</dbReference>
<evidence type="ECO:0000256" key="2">
    <source>
        <dbReference type="ARBA" id="ARBA00023315"/>
    </source>
</evidence>
<feature type="domain" description="Malonyl-CoA:ACP transacylase (MAT)" evidence="6">
    <location>
        <begin position="6"/>
        <end position="289"/>
    </location>
</feature>
<evidence type="ECO:0000256" key="4">
    <source>
        <dbReference type="PIRNR" id="PIRNR000446"/>
    </source>
</evidence>
<comment type="catalytic activity">
    <reaction evidence="3 4">
        <text>holo-[ACP] + malonyl-CoA = malonyl-[ACP] + CoA</text>
        <dbReference type="Rhea" id="RHEA:41792"/>
        <dbReference type="Rhea" id="RHEA-COMP:9623"/>
        <dbReference type="Rhea" id="RHEA-COMP:9685"/>
        <dbReference type="ChEBI" id="CHEBI:57287"/>
        <dbReference type="ChEBI" id="CHEBI:57384"/>
        <dbReference type="ChEBI" id="CHEBI:64479"/>
        <dbReference type="ChEBI" id="CHEBI:78449"/>
        <dbReference type="EC" id="2.3.1.39"/>
    </reaction>
</comment>
<dbReference type="PANTHER" id="PTHR42681:SF1">
    <property type="entry name" value="MALONYL-COA-ACYL CARRIER PROTEIN TRANSACYLASE, MITOCHONDRIAL"/>
    <property type="match status" value="1"/>
</dbReference>
<dbReference type="GO" id="GO:0006633">
    <property type="term" value="P:fatty acid biosynthetic process"/>
    <property type="evidence" value="ECO:0007669"/>
    <property type="project" value="TreeGrafter"/>
</dbReference>
<evidence type="ECO:0000259" key="6">
    <source>
        <dbReference type="SMART" id="SM00827"/>
    </source>
</evidence>
<proteinExistence type="inferred from homology"/>
<feature type="active site" evidence="5">
    <location>
        <position position="192"/>
    </location>
</feature>
<dbReference type="RefSeq" id="WP_023172112.1">
    <property type="nucleotide sequence ID" value="NC_022600.1"/>
</dbReference>
<protein>
    <recommendedName>
        <fullName evidence="4">Malonyl CoA-acyl carrier protein transacylase</fullName>
        <ecNumber evidence="4">2.3.1.39</ecNumber>
    </recommendedName>
</protein>
<dbReference type="InterPro" id="IPR004410">
    <property type="entry name" value="Malonyl_CoA-ACP_transAc_FabD"/>
</dbReference>
<dbReference type="GO" id="GO:0005829">
    <property type="term" value="C:cytosol"/>
    <property type="evidence" value="ECO:0007669"/>
    <property type="project" value="TreeGrafter"/>
</dbReference>
<feature type="active site" evidence="5">
    <location>
        <position position="90"/>
    </location>
</feature>
<evidence type="ECO:0000256" key="3">
    <source>
        <dbReference type="ARBA" id="ARBA00048462"/>
    </source>
</evidence>
<keyword evidence="1 4" id="KW-0808">Transferase</keyword>
<comment type="similarity">
    <text evidence="4">Belongs to the fabD family.</text>
</comment>
<dbReference type="InterPro" id="IPR050858">
    <property type="entry name" value="Mal-CoA-ACP_Trans/PKS_FabD"/>
</dbReference>
<dbReference type="HOGENOM" id="CLU_030558_1_3_3"/>
<dbReference type="InterPro" id="IPR001227">
    <property type="entry name" value="Ac_transferase_dom_sf"/>
</dbReference>
<dbReference type="eggNOG" id="COG0331">
    <property type="taxonomic scope" value="Bacteria"/>
</dbReference>
<dbReference type="Gene3D" id="3.40.366.10">
    <property type="entry name" value="Malonyl-Coenzyme A Acyl Carrier Protein, domain 2"/>
    <property type="match status" value="1"/>
</dbReference>
<evidence type="ECO:0000313" key="8">
    <source>
        <dbReference type="Proteomes" id="UP000017396"/>
    </source>
</evidence>
<dbReference type="PATRIC" id="fig|1183438.3.peg.807"/>
<dbReference type="KEGG" id="glj:GKIL_0815"/>
<dbReference type="InterPro" id="IPR024925">
    <property type="entry name" value="Malonyl_CoA-ACP_transAc"/>
</dbReference>
<dbReference type="STRING" id="1183438.GKIL_0815"/>
<reference evidence="7 8" key="1">
    <citation type="journal article" date="2013" name="PLoS ONE">
        <title>Cultivation and Complete Genome Sequencing of Gloeobacter kilaueensis sp. nov., from a Lava Cave in Kilauea Caldera, Hawai'i.</title>
        <authorList>
            <person name="Saw J.H."/>
            <person name="Schatz M."/>
            <person name="Brown M.V."/>
            <person name="Kunkel D.D."/>
            <person name="Foster J.S."/>
            <person name="Shick H."/>
            <person name="Christensen S."/>
            <person name="Hou S."/>
            <person name="Wan X."/>
            <person name="Donachie S.P."/>
        </authorList>
    </citation>
    <scope>NUCLEOTIDE SEQUENCE [LARGE SCALE GENOMIC DNA]</scope>
    <source>
        <strain evidence="8">JS</strain>
    </source>
</reference>
<dbReference type="AlphaFoldDB" id="U5QDS3"/>
<dbReference type="Gene3D" id="3.30.70.250">
    <property type="entry name" value="Malonyl-CoA ACP transacylase, ACP-binding"/>
    <property type="match status" value="1"/>
</dbReference>
<dbReference type="Proteomes" id="UP000017396">
    <property type="component" value="Chromosome"/>
</dbReference>
<keyword evidence="2 4" id="KW-0012">Acyltransferase</keyword>
<dbReference type="InterPro" id="IPR016036">
    <property type="entry name" value="Malonyl_transacylase_ACP-bd"/>
</dbReference>
<keyword evidence="8" id="KW-1185">Reference proteome</keyword>
<dbReference type="GO" id="GO:0004314">
    <property type="term" value="F:[acyl-carrier-protein] S-malonyltransferase activity"/>
    <property type="evidence" value="ECO:0007669"/>
    <property type="project" value="UniProtKB-EC"/>
</dbReference>
<dbReference type="InterPro" id="IPR016035">
    <property type="entry name" value="Acyl_Trfase/lysoPLipase"/>
</dbReference>
<dbReference type="InterPro" id="IPR014043">
    <property type="entry name" value="Acyl_transferase_dom"/>
</dbReference>